<protein>
    <submittedName>
        <fullName evidence="2">Uncharacterized protein</fullName>
    </submittedName>
</protein>
<dbReference type="AlphaFoldDB" id="A0A8H3AXL9"/>
<feature type="compositionally biased region" description="Acidic residues" evidence="1">
    <location>
        <begin position="14"/>
        <end position="23"/>
    </location>
</feature>
<evidence type="ECO:0000313" key="3">
    <source>
        <dbReference type="Proteomes" id="UP000663850"/>
    </source>
</evidence>
<feature type="region of interest" description="Disordered" evidence="1">
    <location>
        <begin position="1"/>
        <end position="29"/>
    </location>
</feature>
<gene>
    <name evidence="2" type="ORF">RDB_LOCUS32072</name>
</gene>
<dbReference type="EMBL" id="CAJMWZ010001804">
    <property type="protein sequence ID" value="CAE6442965.1"/>
    <property type="molecule type" value="Genomic_DNA"/>
</dbReference>
<evidence type="ECO:0000313" key="2">
    <source>
        <dbReference type="EMBL" id="CAE6442965.1"/>
    </source>
</evidence>
<dbReference type="Proteomes" id="UP000663850">
    <property type="component" value="Unassembled WGS sequence"/>
</dbReference>
<organism evidence="2 3">
    <name type="scientific">Rhizoctonia solani</name>
    <dbReference type="NCBI Taxonomy" id="456999"/>
    <lineage>
        <taxon>Eukaryota</taxon>
        <taxon>Fungi</taxon>
        <taxon>Dikarya</taxon>
        <taxon>Basidiomycota</taxon>
        <taxon>Agaricomycotina</taxon>
        <taxon>Agaricomycetes</taxon>
        <taxon>Cantharellales</taxon>
        <taxon>Ceratobasidiaceae</taxon>
        <taxon>Rhizoctonia</taxon>
    </lineage>
</organism>
<sequence>MTLSSLFDSLDRLDETDDDEEDFSGVYLSPEPANNITHCSFHSRKRTHMHSSVDENAESKRAKIFMLEHASSTLLPRHGGTGAPLDETTGAIPVHNTTDIEPYPTAVHFSSSASDIIVEPGPERDIIVQTAESSPPSSSPNSRSNDGLAFGPIQSENNQP</sequence>
<feature type="compositionally biased region" description="Low complexity" evidence="1">
    <location>
        <begin position="133"/>
        <end position="145"/>
    </location>
</feature>
<reference evidence="2" key="1">
    <citation type="submission" date="2021-01" db="EMBL/GenBank/DDBJ databases">
        <authorList>
            <person name="Kaushik A."/>
        </authorList>
    </citation>
    <scope>NUCLEOTIDE SEQUENCE</scope>
    <source>
        <strain evidence="2">Type strain: AG8-Rh-89/</strain>
    </source>
</reference>
<name>A0A8H3AXL9_9AGAM</name>
<accession>A0A8H3AXL9</accession>
<feature type="region of interest" description="Disordered" evidence="1">
    <location>
        <begin position="119"/>
        <end position="160"/>
    </location>
</feature>
<comment type="caution">
    <text evidence="2">The sequence shown here is derived from an EMBL/GenBank/DDBJ whole genome shotgun (WGS) entry which is preliminary data.</text>
</comment>
<proteinExistence type="predicted"/>
<evidence type="ECO:0000256" key="1">
    <source>
        <dbReference type="SAM" id="MobiDB-lite"/>
    </source>
</evidence>
<feature type="region of interest" description="Disordered" evidence="1">
    <location>
        <begin position="73"/>
        <end position="99"/>
    </location>
</feature>